<evidence type="ECO:0000259" key="2">
    <source>
        <dbReference type="Pfam" id="PF26631"/>
    </source>
</evidence>
<feature type="domain" description="DUF8204" evidence="2">
    <location>
        <begin position="46"/>
        <end position="137"/>
    </location>
</feature>
<dbReference type="InterPro" id="IPR058517">
    <property type="entry name" value="DUF8204"/>
</dbReference>
<evidence type="ECO:0000313" key="4">
    <source>
        <dbReference type="Proteomes" id="UP001346149"/>
    </source>
</evidence>
<proteinExistence type="predicted"/>
<gene>
    <name evidence="3" type="ORF">SAY86_023564</name>
</gene>
<reference evidence="3 4" key="1">
    <citation type="journal article" date="2023" name="Hortic Res">
        <title>Pangenome of water caltrop reveals structural variations and asymmetric subgenome divergence after allopolyploidization.</title>
        <authorList>
            <person name="Zhang X."/>
            <person name="Chen Y."/>
            <person name="Wang L."/>
            <person name="Yuan Y."/>
            <person name="Fang M."/>
            <person name="Shi L."/>
            <person name="Lu R."/>
            <person name="Comes H.P."/>
            <person name="Ma Y."/>
            <person name="Chen Y."/>
            <person name="Huang G."/>
            <person name="Zhou Y."/>
            <person name="Zheng Z."/>
            <person name="Qiu Y."/>
        </authorList>
    </citation>
    <scope>NUCLEOTIDE SEQUENCE [LARGE SCALE GENOMIC DNA]</scope>
    <source>
        <strain evidence="3">F231</strain>
    </source>
</reference>
<comment type="caution">
    <text evidence="3">The sequence shown here is derived from an EMBL/GenBank/DDBJ whole genome shotgun (WGS) entry which is preliminary data.</text>
</comment>
<organism evidence="3 4">
    <name type="scientific">Trapa natans</name>
    <name type="common">Water chestnut</name>
    <dbReference type="NCBI Taxonomy" id="22666"/>
    <lineage>
        <taxon>Eukaryota</taxon>
        <taxon>Viridiplantae</taxon>
        <taxon>Streptophyta</taxon>
        <taxon>Embryophyta</taxon>
        <taxon>Tracheophyta</taxon>
        <taxon>Spermatophyta</taxon>
        <taxon>Magnoliopsida</taxon>
        <taxon>eudicotyledons</taxon>
        <taxon>Gunneridae</taxon>
        <taxon>Pentapetalae</taxon>
        <taxon>rosids</taxon>
        <taxon>malvids</taxon>
        <taxon>Myrtales</taxon>
        <taxon>Lythraceae</taxon>
        <taxon>Trapa</taxon>
    </lineage>
</organism>
<evidence type="ECO:0000313" key="3">
    <source>
        <dbReference type="EMBL" id="KAK4793129.1"/>
    </source>
</evidence>
<keyword evidence="4" id="KW-1185">Reference proteome</keyword>
<dbReference type="Proteomes" id="UP001346149">
    <property type="component" value="Unassembled WGS sequence"/>
</dbReference>
<dbReference type="EMBL" id="JAXQNO010000008">
    <property type="protein sequence ID" value="KAK4793129.1"/>
    <property type="molecule type" value="Genomic_DNA"/>
</dbReference>
<sequence>MGKMGAEEELKVKADDAGEGARSPHPPPNQCPNVSVSPTNSVGGFRGKSCKGCLYYSSNQRSISQRPTCVGISRSLQQVPRYVVGETESQASKEGRTLLDFRYACIGYSVFLEKNGQPSDQQKKEAELPFCVGLEVLLDKRTTPAPQVQEHARKNEDYHTFRQQRTHEPANTIADDYLSRFTRSATLVASGVAKNANKVGNHIKETINDILYPYGKRSK</sequence>
<dbReference type="Pfam" id="PF26631">
    <property type="entry name" value="DUF8204"/>
    <property type="match status" value="1"/>
</dbReference>
<protein>
    <recommendedName>
        <fullName evidence="2">DUF8204 domain-containing protein</fullName>
    </recommendedName>
</protein>
<dbReference type="AlphaFoldDB" id="A0AAN7R5X8"/>
<feature type="region of interest" description="Disordered" evidence="1">
    <location>
        <begin position="1"/>
        <end position="37"/>
    </location>
</feature>
<accession>A0AAN7R5X8</accession>
<evidence type="ECO:0000256" key="1">
    <source>
        <dbReference type="SAM" id="MobiDB-lite"/>
    </source>
</evidence>
<dbReference type="PANTHER" id="PTHR34566">
    <property type="entry name" value="ALTERED INHERITANCE OF MITOCHONDRIA PROTEIN"/>
    <property type="match status" value="1"/>
</dbReference>
<feature type="compositionally biased region" description="Basic and acidic residues" evidence="1">
    <location>
        <begin position="1"/>
        <end position="16"/>
    </location>
</feature>
<name>A0AAN7R5X8_TRANT</name>
<dbReference type="PANTHER" id="PTHR34566:SF2">
    <property type="entry name" value="ALTERED INHERITANCE OF MITOCHONDRIA PROTEIN"/>
    <property type="match status" value="1"/>
</dbReference>